<dbReference type="InterPro" id="IPR005717">
    <property type="entry name" value="Ribosomal_uS7_bac/org-type"/>
</dbReference>
<dbReference type="CDD" id="cd14871">
    <property type="entry name" value="uS7_Chloroplast"/>
    <property type="match status" value="1"/>
</dbReference>
<dbReference type="EMBL" id="MK002975">
    <property type="protein sequence ID" value="QEW89347.1"/>
    <property type="molecule type" value="Genomic_DNA"/>
</dbReference>
<dbReference type="PIRSF" id="PIRSF002122">
    <property type="entry name" value="RPS7p_RPS7a_RPS5e_RPS7o"/>
    <property type="match status" value="1"/>
</dbReference>
<comment type="subcellular location">
    <subcellularLocation>
        <location evidence="6">Plastid</location>
        <location evidence="6">Chloroplast</location>
    </subcellularLocation>
</comment>
<evidence type="ECO:0000256" key="4">
    <source>
        <dbReference type="ARBA" id="ARBA00022980"/>
    </source>
</evidence>
<organism evidence="9">
    <name type="scientific">Asplenium nidus</name>
    <name type="common">Bird's nest fern</name>
    <dbReference type="NCBI Taxonomy" id="29642"/>
    <lineage>
        <taxon>Eukaryota</taxon>
        <taxon>Viridiplantae</taxon>
        <taxon>Streptophyta</taxon>
        <taxon>Embryophyta</taxon>
        <taxon>Tracheophyta</taxon>
        <taxon>Polypodiopsida</taxon>
        <taxon>Polypodiidae</taxon>
        <taxon>Polypodiales</taxon>
        <taxon>Aspleniineae</taxon>
        <taxon>Aspleniaceae</taxon>
        <taxon>Asplenium</taxon>
    </lineage>
</organism>
<proteinExistence type="inferred from homology"/>
<dbReference type="Pfam" id="PF00177">
    <property type="entry name" value="Ribosomal_S7"/>
    <property type="match status" value="1"/>
</dbReference>
<keyword evidence="4 6" id="KW-0689">Ribosomal protein</keyword>
<dbReference type="InterPro" id="IPR036823">
    <property type="entry name" value="Ribosomal_uS7_dom_sf"/>
</dbReference>
<dbReference type="SUPFAM" id="SSF47973">
    <property type="entry name" value="Ribosomal protein S7"/>
    <property type="match status" value="1"/>
</dbReference>
<dbReference type="PROSITE" id="PS00052">
    <property type="entry name" value="RIBOSOMAL_S7"/>
    <property type="match status" value="1"/>
</dbReference>
<gene>
    <name evidence="6 9" type="primary">rps7</name>
</gene>
<reference evidence="9" key="1">
    <citation type="journal article" date="2019" name="Mitochondrial DNA Part B Resour">
        <title>Complete chloroplast genome sequence of Asplenium nidus (Aspleniaceae), an economically important foliage fern.</title>
        <authorList>
            <person name="Cui C."/>
            <person name="Hong Y."/>
            <person name="Liu S."/>
            <person name="Wang Z."/>
            <person name="Wang T."/>
            <person name="Su Y."/>
        </authorList>
    </citation>
    <scope>NUCLEOTIDE SEQUENCE</scope>
</reference>
<dbReference type="EMBL" id="MK002975">
    <property type="protein sequence ID" value="QEW89367.1"/>
    <property type="molecule type" value="Genomic_DNA"/>
</dbReference>
<geneLocation type="chloroplast" evidence="9"/>
<keyword evidence="3 6" id="KW-0694">RNA-binding</keyword>
<name>A0A5J6MAY7_ASPND</name>
<keyword evidence="2 6" id="KW-0699">rRNA-binding</keyword>
<dbReference type="HAMAP" id="MF_00480_B">
    <property type="entry name" value="Ribosomal_uS7_B"/>
    <property type="match status" value="1"/>
</dbReference>
<dbReference type="GeneID" id="42271374"/>
<dbReference type="RefSeq" id="YP_009709532.1">
    <property type="nucleotide sequence ID" value="NC_045119.1"/>
</dbReference>
<evidence type="ECO:0000256" key="5">
    <source>
        <dbReference type="ARBA" id="ARBA00023274"/>
    </source>
</evidence>
<protein>
    <recommendedName>
        <fullName evidence="6">Small ribosomal subunit protein uS7c</fullName>
    </recommendedName>
</protein>
<dbReference type="PANTHER" id="PTHR11205">
    <property type="entry name" value="RIBOSOMAL PROTEIN S7"/>
    <property type="match status" value="1"/>
</dbReference>
<evidence type="ECO:0000256" key="6">
    <source>
        <dbReference type="HAMAP-Rule" id="MF_00480"/>
    </source>
</evidence>
<evidence type="ECO:0000256" key="7">
    <source>
        <dbReference type="RuleBase" id="RU003619"/>
    </source>
</evidence>
<keyword evidence="9" id="KW-0150">Chloroplast</keyword>
<evidence type="ECO:0000259" key="8">
    <source>
        <dbReference type="Pfam" id="PF00177"/>
    </source>
</evidence>
<dbReference type="FunFam" id="1.10.455.10:FF:000001">
    <property type="entry name" value="30S ribosomal protein S7"/>
    <property type="match status" value="1"/>
</dbReference>
<keyword evidence="5 6" id="KW-0687">Ribonucleoprotein</keyword>
<sequence>MLHRSSVVNRKRNIESDPIYRNRLVNMLVDHILKNGKKSLAYQIFHQAMKRIRQRTNKNPLSILRQAVRKVTPDVVTETKRVGGSTYRVPVEVVPAEGKASAIRWSLIACRKRSGRSMALRLSDESMDAARNSGSAIRKKEETHKVAEANKAFAHFR</sequence>
<dbReference type="RefSeq" id="YP_009709552.1">
    <property type="nucleotide sequence ID" value="NC_045119.1"/>
</dbReference>
<comment type="function">
    <text evidence="6">One of the primary rRNA binding proteins, it binds directly to 16S rRNA where it nucleates assembly of the head domain of the 30S subunit.</text>
</comment>
<dbReference type="GeneID" id="42271401"/>
<dbReference type="NCBIfam" id="TIGR01029">
    <property type="entry name" value="rpsG_bact"/>
    <property type="match status" value="1"/>
</dbReference>
<dbReference type="InterPro" id="IPR000235">
    <property type="entry name" value="Ribosomal_uS7"/>
</dbReference>
<dbReference type="Gene3D" id="1.10.455.10">
    <property type="entry name" value="Ribosomal protein S7 domain"/>
    <property type="match status" value="1"/>
</dbReference>
<dbReference type="GO" id="GO:0003735">
    <property type="term" value="F:structural constituent of ribosome"/>
    <property type="evidence" value="ECO:0007669"/>
    <property type="project" value="InterPro"/>
</dbReference>
<evidence type="ECO:0000256" key="2">
    <source>
        <dbReference type="ARBA" id="ARBA00022730"/>
    </source>
</evidence>
<dbReference type="AlphaFoldDB" id="A0A5J6MAY7"/>
<keyword evidence="9" id="KW-0934">Plastid</keyword>
<comment type="similarity">
    <text evidence="1 6 7">Belongs to the universal ribosomal protein uS7 family.</text>
</comment>
<feature type="domain" description="Small ribosomal subunit protein uS7" evidence="8">
    <location>
        <begin position="9"/>
        <end position="151"/>
    </location>
</feature>
<dbReference type="GO" id="GO:0009507">
    <property type="term" value="C:chloroplast"/>
    <property type="evidence" value="ECO:0007669"/>
    <property type="project" value="UniProtKB-SubCell"/>
</dbReference>
<evidence type="ECO:0000256" key="3">
    <source>
        <dbReference type="ARBA" id="ARBA00022884"/>
    </source>
</evidence>
<evidence type="ECO:0000256" key="1">
    <source>
        <dbReference type="ARBA" id="ARBA00007151"/>
    </source>
</evidence>
<comment type="subunit">
    <text evidence="6">Part of the 30S ribosomal subunit.</text>
</comment>
<dbReference type="InterPro" id="IPR023798">
    <property type="entry name" value="Ribosomal_uS7_dom"/>
</dbReference>
<dbReference type="GO" id="GO:0015935">
    <property type="term" value="C:small ribosomal subunit"/>
    <property type="evidence" value="ECO:0007669"/>
    <property type="project" value="InterPro"/>
</dbReference>
<dbReference type="GO" id="GO:0006412">
    <property type="term" value="P:translation"/>
    <property type="evidence" value="ECO:0007669"/>
    <property type="project" value="UniProtKB-UniRule"/>
</dbReference>
<dbReference type="GO" id="GO:0019843">
    <property type="term" value="F:rRNA binding"/>
    <property type="evidence" value="ECO:0007669"/>
    <property type="project" value="UniProtKB-UniRule"/>
</dbReference>
<accession>A0A5J6MAY7</accession>
<evidence type="ECO:0000313" key="9">
    <source>
        <dbReference type="EMBL" id="QEW89347.1"/>
    </source>
</evidence>
<dbReference type="InterPro" id="IPR020606">
    <property type="entry name" value="Ribosomal_uS7_CS"/>
</dbReference>